<name>A0A0E9U417_ANGAN</name>
<sequence length="24" mass="2935">MYYVLFHEIKKMHINEVATREAVI</sequence>
<reference evidence="1" key="2">
    <citation type="journal article" date="2015" name="Fish Shellfish Immunol.">
        <title>Early steps in the European eel (Anguilla anguilla)-Vibrio vulnificus interaction in the gills: Role of the RtxA13 toxin.</title>
        <authorList>
            <person name="Callol A."/>
            <person name="Pajuelo D."/>
            <person name="Ebbesson L."/>
            <person name="Teles M."/>
            <person name="MacKenzie S."/>
            <person name="Amaro C."/>
        </authorList>
    </citation>
    <scope>NUCLEOTIDE SEQUENCE</scope>
</reference>
<dbReference type="EMBL" id="GBXM01047918">
    <property type="protein sequence ID" value="JAH60659.1"/>
    <property type="molecule type" value="Transcribed_RNA"/>
</dbReference>
<reference evidence="1" key="1">
    <citation type="submission" date="2014-11" db="EMBL/GenBank/DDBJ databases">
        <authorList>
            <person name="Amaro Gonzalez C."/>
        </authorList>
    </citation>
    <scope>NUCLEOTIDE SEQUENCE</scope>
</reference>
<proteinExistence type="predicted"/>
<dbReference type="AlphaFoldDB" id="A0A0E9U417"/>
<evidence type="ECO:0000313" key="1">
    <source>
        <dbReference type="EMBL" id="JAH60659.1"/>
    </source>
</evidence>
<organism evidence="1">
    <name type="scientific">Anguilla anguilla</name>
    <name type="common">European freshwater eel</name>
    <name type="synonym">Muraena anguilla</name>
    <dbReference type="NCBI Taxonomy" id="7936"/>
    <lineage>
        <taxon>Eukaryota</taxon>
        <taxon>Metazoa</taxon>
        <taxon>Chordata</taxon>
        <taxon>Craniata</taxon>
        <taxon>Vertebrata</taxon>
        <taxon>Euteleostomi</taxon>
        <taxon>Actinopterygii</taxon>
        <taxon>Neopterygii</taxon>
        <taxon>Teleostei</taxon>
        <taxon>Anguilliformes</taxon>
        <taxon>Anguillidae</taxon>
        <taxon>Anguilla</taxon>
    </lineage>
</organism>
<accession>A0A0E9U417</accession>
<protein>
    <submittedName>
        <fullName evidence="1">Uncharacterized protein</fullName>
    </submittedName>
</protein>